<dbReference type="Gene3D" id="2.40.180.10">
    <property type="entry name" value="Catalase core domain"/>
    <property type="match status" value="1"/>
</dbReference>
<dbReference type="Proteomes" id="UP000677537">
    <property type="component" value="Unassembled WGS sequence"/>
</dbReference>
<dbReference type="PANTHER" id="PTHR36195:SF4">
    <property type="entry name" value="DOMAIN PROTEIN, PUTATIVE (AFU_ORTHOLOGUE AFUA_5G01990)-RELATED"/>
    <property type="match status" value="1"/>
</dbReference>
<sequence length="364" mass="39668">MATSPIRYEPAFEHLEEGEEGTTKELVEAMRGIVETTYKDYGYPVRAVHAKSHGLLRGELRVAGDTAPAYRQGLFGKTGTYPVVMRFSTNPGDLLDDSVSVPRGLALKVVGVEGDRLPGSEGESTQDFVMVNAPAFAAPTAKKFLGNVKLLAKTTDIPQGFKKAISAVLRGTETVIEAVGGESATLKQLGGHPNTHILGETFYSATPFLFGPYIAKFSVAPMTPALKALTDKKVDVSGRPEALREEVLAFFAENDAEWELRVQLCTNLERMPIEDSSVEWPEKESPYVTVARLKVGRQPSWDEARSRAVDLGMSFSPWHGLAVHRPLGSINRARKPAYEMSSGFRAGHSGCPMIEPKHAEEVPI</sequence>
<dbReference type="RefSeq" id="WP_209372041.1">
    <property type="nucleotide sequence ID" value="NZ_JAGIZA010000003.1"/>
</dbReference>
<organism evidence="1 2">
    <name type="scientific">Roseomonas indoligenes</name>
    <dbReference type="NCBI Taxonomy" id="2820811"/>
    <lineage>
        <taxon>Bacteria</taxon>
        <taxon>Pseudomonadati</taxon>
        <taxon>Pseudomonadota</taxon>
        <taxon>Alphaproteobacteria</taxon>
        <taxon>Acetobacterales</taxon>
        <taxon>Roseomonadaceae</taxon>
        <taxon>Roseomonas</taxon>
    </lineage>
</organism>
<dbReference type="CDD" id="cd08152">
    <property type="entry name" value="y4iL_like"/>
    <property type="match status" value="1"/>
</dbReference>
<dbReference type="PROSITE" id="PS51402">
    <property type="entry name" value="CATALASE_3"/>
    <property type="match status" value="1"/>
</dbReference>
<dbReference type="GO" id="GO:0004096">
    <property type="term" value="F:catalase activity"/>
    <property type="evidence" value="ECO:0007669"/>
    <property type="project" value="InterPro"/>
</dbReference>
<evidence type="ECO:0000313" key="1">
    <source>
        <dbReference type="EMBL" id="MBP0492471.1"/>
    </source>
</evidence>
<dbReference type="InterPro" id="IPR018028">
    <property type="entry name" value="Catalase"/>
</dbReference>
<comment type="caution">
    <text evidence="1">The sequence shown here is derived from an EMBL/GenBank/DDBJ whole genome shotgun (WGS) entry which is preliminary data.</text>
</comment>
<proteinExistence type="predicted"/>
<dbReference type="GO" id="GO:0006979">
    <property type="term" value="P:response to oxidative stress"/>
    <property type="evidence" value="ECO:0007669"/>
    <property type="project" value="InterPro"/>
</dbReference>
<dbReference type="PANTHER" id="PTHR36195">
    <property type="entry name" value="DOMAIN PROTEIN, PUTATIVE (AFU_ORTHOLOGUE AFUA_5G01990)-RELATED-RELATED"/>
    <property type="match status" value="1"/>
</dbReference>
<dbReference type="InterPro" id="IPR020835">
    <property type="entry name" value="Catalase_sf"/>
</dbReference>
<accession>A0A940MUZ5</accession>
<protein>
    <submittedName>
        <fullName evidence="1">Catalase family protein</fullName>
    </submittedName>
</protein>
<name>A0A940MUZ5_9PROT</name>
<keyword evidence="2" id="KW-1185">Reference proteome</keyword>
<reference evidence="1" key="1">
    <citation type="submission" date="2021-03" db="EMBL/GenBank/DDBJ databases">
        <authorList>
            <person name="So Y."/>
        </authorList>
    </citation>
    <scope>NUCLEOTIDE SEQUENCE</scope>
    <source>
        <strain evidence="1">SG15</strain>
    </source>
</reference>
<dbReference type="GO" id="GO:0020037">
    <property type="term" value="F:heme binding"/>
    <property type="evidence" value="ECO:0007669"/>
    <property type="project" value="InterPro"/>
</dbReference>
<dbReference type="AlphaFoldDB" id="A0A940MUZ5"/>
<gene>
    <name evidence="1" type="ORF">J5Y10_06740</name>
</gene>
<dbReference type="EMBL" id="JAGIZA010000003">
    <property type="protein sequence ID" value="MBP0492471.1"/>
    <property type="molecule type" value="Genomic_DNA"/>
</dbReference>
<dbReference type="SUPFAM" id="SSF56634">
    <property type="entry name" value="Heme-dependent catalase-like"/>
    <property type="match status" value="1"/>
</dbReference>
<evidence type="ECO:0000313" key="2">
    <source>
        <dbReference type="Proteomes" id="UP000677537"/>
    </source>
</evidence>